<comment type="caution">
    <text evidence="3">The sequence shown here is derived from an EMBL/GenBank/DDBJ whole genome shotgun (WGS) entry which is preliminary data.</text>
</comment>
<keyword evidence="4" id="KW-1185">Reference proteome</keyword>
<evidence type="ECO:0000259" key="2">
    <source>
        <dbReference type="Pfam" id="PF08593"/>
    </source>
</evidence>
<evidence type="ECO:0000313" key="4">
    <source>
        <dbReference type="Proteomes" id="UP001437256"/>
    </source>
</evidence>
<proteinExistence type="inferred from homology"/>
<comment type="similarity">
    <text evidence="1">Belongs to the UPF0612 family.</text>
</comment>
<accession>A0ABR2ZSF3</accession>
<dbReference type="Pfam" id="PF08593">
    <property type="entry name" value="Mug135_C"/>
    <property type="match status" value="1"/>
</dbReference>
<dbReference type="InterPro" id="IPR013902">
    <property type="entry name" value="Mug135-like_C"/>
</dbReference>
<organism evidence="3 4">
    <name type="scientific">Marasmius tenuissimus</name>
    <dbReference type="NCBI Taxonomy" id="585030"/>
    <lineage>
        <taxon>Eukaryota</taxon>
        <taxon>Fungi</taxon>
        <taxon>Dikarya</taxon>
        <taxon>Basidiomycota</taxon>
        <taxon>Agaricomycotina</taxon>
        <taxon>Agaricomycetes</taxon>
        <taxon>Agaricomycetidae</taxon>
        <taxon>Agaricales</taxon>
        <taxon>Marasmiineae</taxon>
        <taxon>Marasmiaceae</taxon>
        <taxon>Marasmius</taxon>
    </lineage>
</organism>
<protein>
    <recommendedName>
        <fullName evidence="2">Mug135-like C-terminal domain-containing protein</fullName>
    </recommendedName>
</protein>
<evidence type="ECO:0000256" key="1">
    <source>
        <dbReference type="ARBA" id="ARBA00005788"/>
    </source>
</evidence>
<gene>
    <name evidence="3" type="ORF">AAF712_009089</name>
</gene>
<feature type="domain" description="Mug135-like C-terminal" evidence="2">
    <location>
        <begin position="116"/>
        <end position="208"/>
    </location>
</feature>
<reference evidence="3 4" key="1">
    <citation type="submission" date="2024-05" db="EMBL/GenBank/DDBJ databases">
        <title>A draft genome resource for the thread blight pathogen Marasmius tenuissimus strain MS-2.</title>
        <authorList>
            <person name="Yulfo-Soto G.E."/>
            <person name="Baruah I.K."/>
            <person name="Amoako-Attah I."/>
            <person name="Bukari Y."/>
            <person name="Meinhardt L.W."/>
            <person name="Bailey B.A."/>
            <person name="Cohen S.P."/>
        </authorList>
    </citation>
    <scope>NUCLEOTIDE SEQUENCE [LARGE SCALE GENOMIC DNA]</scope>
    <source>
        <strain evidence="3 4">MS-2</strain>
    </source>
</reference>
<dbReference type="Proteomes" id="UP001437256">
    <property type="component" value="Unassembled WGS sequence"/>
</dbReference>
<name>A0ABR2ZSF3_9AGAR</name>
<dbReference type="EMBL" id="JBBXMP010000069">
    <property type="protein sequence ID" value="KAL0064021.1"/>
    <property type="molecule type" value="Genomic_DNA"/>
</dbReference>
<sequence length="216" mass="24605">MADSEEYQHYTKNCDDLSVSYMNNSPPTADHHLDVQVATTALQQGVAEPAGGVLCYLDETQAPPYISALHNCFNAYLGEVSLQVDRMAIQLHEMQLVMRDLQVQMAALQIKTAQVHNTTCDNGTRHTYHVVPFWDGSCPILNHVRHLPYALYELRAEYPKRLPRINNLEDVRMLSENEVITYCRGYGINMNVVPRPQWRGQLAKFVGSREPFSKVQ</sequence>
<evidence type="ECO:0000313" key="3">
    <source>
        <dbReference type="EMBL" id="KAL0064021.1"/>
    </source>
</evidence>